<sequence length="275" mass="29646">MKTRIVHDESPPVPAQTWLRRHRLSAFFVLAFALSWWAWPLQAFGISAEPGFVPAGPLLAALIILSLTEGPAGLRELGGRLLRWRVGWIWYAVALGLPLAVIAGTSWANVALFGAHAPDLGALSLSSFAMLFAVRLVNPMDGPMGEEPGWRAYAVPRLQGTHSPLVSASILGVLVALWHLPTMVIPGESLIGLPATFVITFVYVWLFNHTGGSLLLVLLFHVTQGTITLGNIGFTGTDLARMEWLGFAAWTVVAVAVVVFDRAAWRTAPATAVVK</sequence>
<evidence type="ECO:0000259" key="2">
    <source>
        <dbReference type="Pfam" id="PF02517"/>
    </source>
</evidence>
<comment type="caution">
    <text evidence="3">The sequence shown here is derived from an EMBL/GenBank/DDBJ whole genome shotgun (WGS) entry which is preliminary data.</text>
</comment>
<keyword evidence="1" id="KW-0812">Transmembrane</keyword>
<feature type="transmembrane region" description="Helical" evidence="1">
    <location>
        <begin position="158"/>
        <end position="178"/>
    </location>
</feature>
<dbReference type="RefSeq" id="WP_345567058.1">
    <property type="nucleotide sequence ID" value="NZ_BAABDQ010000014.1"/>
</dbReference>
<gene>
    <name evidence="3" type="ORF">GCM10022419_061230</name>
</gene>
<evidence type="ECO:0000313" key="4">
    <source>
        <dbReference type="Proteomes" id="UP001500630"/>
    </source>
</evidence>
<evidence type="ECO:0000313" key="3">
    <source>
        <dbReference type="EMBL" id="GAA3572110.1"/>
    </source>
</evidence>
<keyword evidence="4" id="KW-1185">Reference proteome</keyword>
<feature type="transmembrane region" description="Helical" evidence="1">
    <location>
        <begin position="120"/>
        <end position="137"/>
    </location>
</feature>
<feature type="transmembrane region" description="Helical" evidence="1">
    <location>
        <begin position="51"/>
        <end position="68"/>
    </location>
</feature>
<dbReference type="Pfam" id="PF02517">
    <property type="entry name" value="Rce1-like"/>
    <property type="match status" value="1"/>
</dbReference>
<reference evidence="4" key="1">
    <citation type="journal article" date="2019" name="Int. J. Syst. Evol. Microbiol.">
        <title>The Global Catalogue of Microorganisms (GCM) 10K type strain sequencing project: providing services to taxonomists for standard genome sequencing and annotation.</title>
        <authorList>
            <consortium name="The Broad Institute Genomics Platform"/>
            <consortium name="The Broad Institute Genome Sequencing Center for Infectious Disease"/>
            <person name="Wu L."/>
            <person name="Ma J."/>
        </authorList>
    </citation>
    <scope>NUCLEOTIDE SEQUENCE [LARGE SCALE GENOMIC DNA]</scope>
    <source>
        <strain evidence="4">JCM 17326</strain>
    </source>
</reference>
<feature type="transmembrane region" description="Helical" evidence="1">
    <location>
        <begin position="21"/>
        <end position="39"/>
    </location>
</feature>
<feature type="transmembrane region" description="Helical" evidence="1">
    <location>
        <begin position="88"/>
        <end position="108"/>
    </location>
</feature>
<dbReference type="InterPro" id="IPR003675">
    <property type="entry name" value="Rce1/LyrA-like_dom"/>
</dbReference>
<accession>A0ABP6XSW3</accession>
<organism evidence="3 4">
    <name type="scientific">Nonomuraea rosea</name>
    <dbReference type="NCBI Taxonomy" id="638574"/>
    <lineage>
        <taxon>Bacteria</taxon>
        <taxon>Bacillati</taxon>
        <taxon>Actinomycetota</taxon>
        <taxon>Actinomycetes</taxon>
        <taxon>Streptosporangiales</taxon>
        <taxon>Streptosporangiaceae</taxon>
        <taxon>Nonomuraea</taxon>
    </lineage>
</organism>
<name>A0ABP6XSW3_9ACTN</name>
<feature type="domain" description="CAAX prenyl protease 2/Lysostaphin resistance protein A-like" evidence="2">
    <location>
        <begin position="136"/>
        <end position="223"/>
    </location>
</feature>
<feature type="transmembrane region" description="Helical" evidence="1">
    <location>
        <begin position="244"/>
        <end position="265"/>
    </location>
</feature>
<protein>
    <recommendedName>
        <fullName evidence="2">CAAX prenyl protease 2/Lysostaphin resistance protein A-like domain-containing protein</fullName>
    </recommendedName>
</protein>
<feature type="transmembrane region" description="Helical" evidence="1">
    <location>
        <begin position="190"/>
        <end position="207"/>
    </location>
</feature>
<evidence type="ECO:0000256" key="1">
    <source>
        <dbReference type="SAM" id="Phobius"/>
    </source>
</evidence>
<keyword evidence="1" id="KW-1133">Transmembrane helix</keyword>
<feature type="transmembrane region" description="Helical" evidence="1">
    <location>
        <begin position="214"/>
        <end position="232"/>
    </location>
</feature>
<dbReference type="Proteomes" id="UP001500630">
    <property type="component" value="Unassembled WGS sequence"/>
</dbReference>
<proteinExistence type="predicted"/>
<keyword evidence="1" id="KW-0472">Membrane</keyword>
<dbReference type="EMBL" id="BAABDQ010000014">
    <property type="protein sequence ID" value="GAA3572110.1"/>
    <property type="molecule type" value="Genomic_DNA"/>
</dbReference>